<comment type="caution">
    <text evidence="1">The sequence shown here is derived from an EMBL/GenBank/DDBJ whole genome shotgun (WGS) entry which is preliminary data.</text>
</comment>
<evidence type="ECO:0000313" key="1">
    <source>
        <dbReference type="EMBL" id="RLV59206.1"/>
    </source>
</evidence>
<dbReference type="Proteomes" id="UP000281474">
    <property type="component" value="Unassembled WGS sequence"/>
</dbReference>
<reference evidence="1 2" key="1">
    <citation type="submission" date="2018-09" db="EMBL/GenBank/DDBJ databases">
        <title>Phylogeny of the Shewanellaceae, and recommendation for two new genera, Pseudoshewanella and Parashewanella.</title>
        <authorList>
            <person name="Wang G."/>
        </authorList>
    </citation>
    <scope>NUCLEOTIDE SEQUENCE [LARGE SCALE GENOMIC DNA]</scope>
    <source>
        <strain evidence="1 2">C51</strain>
    </source>
</reference>
<name>A0A3L8PV55_9GAMM</name>
<gene>
    <name evidence="1" type="ORF">D5018_13400</name>
</gene>
<organism evidence="1 2">
    <name type="scientific">Parashewanella curva</name>
    <dbReference type="NCBI Taxonomy" id="2338552"/>
    <lineage>
        <taxon>Bacteria</taxon>
        <taxon>Pseudomonadati</taxon>
        <taxon>Pseudomonadota</taxon>
        <taxon>Gammaproteobacteria</taxon>
        <taxon>Alteromonadales</taxon>
        <taxon>Shewanellaceae</taxon>
        <taxon>Parashewanella</taxon>
    </lineage>
</organism>
<dbReference type="EMBL" id="QZEI01000041">
    <property type="protein sequence ID" value="RLV59206.1"/>
    <property type="molecule type" value="Genomic_DNA"/>
</dbReference>
<sequence>MQFGSWLLLIGTLAVQQTGFAQDTSFYVEGRLDSQYVSKGRLLLKDGGVAWAEMGAKQGALSGYVALGRGTDEGFTELDLGIDYLFKPTKDFTVKLGYDWAGANGENNLRYRGHEFDVVVAYKGLEWLTPSWRTIYETKSDGYFTLVDLKGNIELTPKLKLHPYFQEGWDFGYSTKKHDGQNHRELGVKANYQLTSQLELSTYVAHTWALGDVKLKYEGDGRSHDETFGGITLHYKWK</sequence>
<accession>A0A3L8PV55</accession>
<evidence type="ECO:0000313" key="2">
    <source>
        <dbReference type="Proteomes" id="UP000281474"/>
    </source>
</evidence>
<protein>
    <recommendedName>
        <fullName evidence="3">Porin</fullName>
    </recommendedName>
</protein>
<dbReference type="OrthoDB" id="6078963at2"/>
<dbReference type="AlphaFoldDB" id="A0A3L8PV55"/>
<evidence type="ECO:0008006" key="3">
    <source>
        <dbReference type="Google" id="ProtNLM"/>
    </source>
</evidence>
<dbReference type="RefSeq" id="WP_121839505.1">
    <property type="nucleotide sequence ID" value="NZ_ML014790.1"/>
</dbReference>
<proteinExistence type="predicted"/>
<keyword evidence="2" id="KW-1185">Reference proteome</keyword>